<dbReference type="PROSITE" id="PS50914">
    <property type="entry name" value="BON"/>
    <property type="match status" value="4"/>
</dbReference>
<name>A0A1T4PMG3_9FIRM</name>
<dbReference type="RefSeq" id="WP_078665423.1">
    <property type="nucleotide sequence ID" value="NZ_FUXM01000012.1"/>
</dbReference>
<dbReference type="Pfam" id="PF04972">
    <property type="entry name" value="BON"/>
    <property type="match status" value="4"/>
</dbReference>
<dbReference type="AlphaFoldDB" id="A0A1T4PMG3"/>
<gene>
    <name evidence="2" type="ORF">SAMN02745885_01345</name>
</gene>
<reference evidence="3" key="1">
    <citation type="submission" date="2017-02" db="EMBL/GenBank/DDBJ databases">
        <authorList>
            <person name="Varghese N."/>
            <person name="Submissions S."/>
        </authorList>
    </citation>
    <scope>NUCLEOTIDE SEQUENCE [LARGE SCALE GENOMIC DNA]</scope>
    <source>
        <strain evidence="3">DSM 16521</strain>
    </source>
</reference>
<dbReference type="Gene3D" id="3.30.1340.30">
    <property type="match status" value="4"/>
</dbReference>
<evidence type="ECO:0000259" key="1">
    <source>
        <dbReference type="PROSITE" id="PS50914"/>
    </source>
</evidence>
<dbReference type="PANTHER" id="PTHR34606:SF15">
    <property type="entry name" value="BON DOMAIN-CONTAINING PROTEIN"/>
    <property type="match status" value="1"/>
</dbReference>
<feature type="domain" description="BON" evidence="1">
    <location>
        <begin position="76"/>
        <end position="143"/>
    </location>
</feature>
<dbReference type="EMBL" id="FUXM01000012">
    <property type="protein sequence ID" value="SJZ92692.1"/>
    <property type="molecule type" value="Genomic_DNA"/>
</dbReference>
<evidence type="ECO:0000313" key="2">
    <source>
        <dbReference type="EMBL" id="SJZ92692.1"/>
    </source>
</evidence>
<dbReference type="SMART" id="SM00749">
    <property type="entry name" value="BON"/>
    <property type="match status" value="3"/>
</dbReference>
<dbReference type="OrthoDB" id="1793159at2"/>
<protein>
    <submittedName>
        <fullName evidence="2">Osmotically-inducible protein OsmY, contains BON domain</fullName>
    </submittedName>
</protein>
<organism evidence="2 3">
    <name type="scientific">Carboxydocella sporoproducens DSM 16521</name>
    <dbReference type="NCBI Taxonomy" id="1121270"/>
    <lineage>
        <taxon>Bacteria</taxon>
        <taxon>Bacillati</taxon>
        <taxon>Bacillota</taxon>
        <taxon>Clostridia</taxon>
        <taxon>Eubacteriales</taxon>
        <taxon>Clostridiales Family XVI. Incertae Sedis</taxon>
        <taxon>Carboxydocella</taxon>
    </lineage>
</organism>
<feature type="domain" description="BON" evidence="1">
    <location>
        <begin position="220"/>
        <end position="286"/>
    </location>
</feature>
<dbReference type="InterPro" id="IPR014004">
    <property type="entry name" value="Transpt-assoc_nodulatn_dom_bac"/>
</dbReference>
<accession>A0A1T4PMG3</accession>
<dbReference type="InterPro" id="IPR007055">
    <property type="entry name" value="BON_dom"/>
</dbReference>
<proteinExistence type="predicted"/>
<keyword evidence="3" id="KW-1185">Reference proteome</keyword>
<feature type="domain" description="BON" evidence="1">
    <location>
        <begin position="148"/>
        <end position="216"/>
    </location>
</feature>
<evidence type="ECO:0000313" key="3">
    <source>
        <dbReference type="Proteomes" id="UP000189933"/>
    </source>
</evidence>
<dbReference type="PANTHER" id="PTHR34606">
    <property type="entry name" value="BON DOMAIN-CONTAINING PROTEIN"/>
    <property type="match status" value="1"/>
</dbReference>
<dbReference type="InterPro" id="IPR051686">
    <property type="entry name" value="Lipoprotein_DolP"/>
</dbReference>
<dbReference type="Proteomes" id="UP000189933">
    <property type="component" value="Unassembled WGS sequence"/>
</dbReference>
<feature type="domain" description="BON" evidence="1">
    <location>
        <begin position="3"/>
        <end position="71"/>
    </location>
</feature>
<sequence>MNQDNRLQEKITRHLQEKMNLSAEDINVRVVKGKIQLSGCVDLLAEKERAEELVREVAGAEPLDNSLTVVTENVPADKDVEAAVRERLQRHGIDLGHIGVKVSNGVVVLVGKTASWAEEEAARQAASQVYGVKEVISQVEAGALADWDDATITNSIEDVFAHAETLANHDIVTQTRAGVVTLLGWVDRPEDRTTAEKLAGQVPGVKKVRNHLRVREGARNGDIALTNQARSLLGASGLAMVRVYVVEGIAFLAGRVASIDQKKKAEALVTGIEGIKGINNSIIVSLH</sequence>